<dbReference type="InterPro" id="IPR000157">
    <property type="entry name" value="TIR_dom"/>
</dbReference>
<dbReference type="EMBL" id="BKZV01000001">
    <property type="protein sequence ID" value="GER82683.1"/>
    <property type="molecule type" value="Genomic_DNA"/>
</dbReference>
<gene>
    <name evidence="2" type="ORF">KTAU_13200</name>
</gene>
<dbReference type="InterPro" id="IPR035897">
    <property type="entry name" value="Toll_tir_struct_dom_sf"/>
</dbReference>
<dbReference type="SUPFAM" id="SSF52200">
    <property type="entry name" value="Toll/Interleukin receptor TIR domain"/>
    <property type="match status" value="1"/>
</dbReference>
<feature type="domain" description="TIR" evidence="1">
    <location>
        <begin position="234"/>
        <end position="378"/>
    </location>
</feature>
<name>A0A5J4K5A1_9CHLR</name>
<dbReference type="Pfam" id="PF13365">
    <property type="entry name" value="Trypsin_2"/>
    <property type="match status" value="1"/>
</dbReference>
<dbReference type="SUPFAM" id="SSF50494">
    <property type="entry name" value="Trypsin-like serine proteases"/>
    <property type="match status" value="1"/>
</dbReference>
<dbReference type="Gene3D" id="3.40.50.10140">
    <property type="entry name" value="Toll/interleukin-1 receptor homology (TIR) domain"/>
    <property type="match status" value="1"/>
</dbReference>
<keyword evidence="3" id="KW-1185">Reference proteome</keyword>
<evidence type="ECO:0000313" key="3">
    <source>
        <dbReference type="Proteomes" id="UP000334820"/>
    </source>
</evidence>
<protein>
    <recommendedName>
        <fullName evidence="1">TIR domain-containing protein</fullName>
    </recommendedName>
</protein>
<accession>A0A5J4K5A1</accession>
<dbReference type="InterPro" id="IPR009003">
    <property type="entry name" value="Peptidase_S1_PA"/>
</dbReference>
<comment type="caution">
    <text evidence="2">The sequence shown here is derived from an EMBL/GenBank/DDBJ whole genome shotgun (WGS) entry which is preliminary data.</text>
</comment>
<organism evidence="2 3">
    <name type="scientific">Thermogemmatispora aurantia</name>
    <dbReference type="NCBI Taxonomy" id="2045279"/>
    <lineage>
        <taxon>Bacteria</taxon>
        <taxon>Bacillati</taxon>
        <taxon>Chloroflexota</taxon>
        <taxon>Ktedonobacteria</taxon>
        <taxon>Thermogemmatisporales</taxon>
        <taxon>Thermogemmatisporaceae</taxon>
        <taxon>Thermogemmatispora</taxon>
    </lineage>
</organism>
<evidence type="ECO:0000259" key="1">
    <source>
        <dbReference type="PROSITE" id="PS50104"/>
    </source>
</evidence>
<dbReference type="Pfam" id="PF13676">
    <property type="entry name" value="TIR_2"/>
    <property type="match status" value="1"/>
</dbReference>
<evidence type="ECO:0000313" key="2">
    <source>
        <dbReference type="EMBL" id="GER82683.1"/>
    </source>
</evidence>
<reference evidence="2 3" key="1">
    <citation type="journal article" date="2019" name="Int. J. Syst. Evol. Microbiol.">
        <title>Thermogemmatispora aurantia sp. nov. and Thermogemmatispora argillosa sp. nov., within the class Ktedonobacteria, and emended description of the genus Thermogemmatispora.</title>
        <authorList>
            <person name="Zheng Y."/>
            <person name="Wang C.M."/>
            <person name="Sakai Y."/>
            <person name="Abe K."/>
            <person name="Yokota A."/>
            <person name="Yabe S."/>
        </authorList>
    </citation>
    <scope>NUCLEOTIDE SEQUENCE [LARGE SCALE GENOMIC DNA]</scope>
    <source>
        <strain evidence="2 3">A1-2</strain>
    </source>
</reference>
<proteinExistence type="predicted"/>
<sequence length="386" mass="43235">MDMIDGLAALLQRATVRIDADHNPRGTGFFVGPGLILTCAHVIPSVHKATSSLQIYWQERYYEAAITTVSTDDSSPDRDLDLALLTVPLEDHPCVLLCGEAQPYSRLYTYGYPGSVPGGTSFIFDAAGPAGERNQWVTFQRGPVDPGMSGAPLLDRESGCVCGMIQFSLGLHSERGGQGLQARVILAQLPDLVNHQLAAHRQNRRWLELLSVEQRQRLGQCCPQYQPLLQQNTKALKVFISYSGSQRDRKLREELEKQLASFRRNQLIESYHSEQLSAGRERSESQRLLEQADIILLLISPDYMSSDQCYNEEMQRAMQRHEAGTARIIPIKLRPTVELASSPFGKLQALPRSGQPITESRDRDAAMKEIADELYRVIQELKSKQT</sequence>
<dbReference type="Gene3D" id="2.40.10.120">
    <property type="match status" value="1"/>
</dbReference>
<dbReference type="Proteomes" id="UP000334820">
    <property type="component" value="Unassembled WGS sequence"/>
</dbReference>
<dbReference type="AlphaFoldDB" id="A0A5J4K5A1"/>
<dbReference type="GO" id="GO:0007165">
    <property type="term" value="P:signal transduction"/>
    <property type="evidence" value="ECO:0007669"/>
    <property type="project" value="InterPro"/>
</dbReference>
<dbReference type="PROSITE" id="PS50104">
    <property type="entry name" value="TIR"/>
    <property type="match status" value="1"/>
</dbReference>
<dbReference type="SMART" id="SM00255">
    <property type="entry name" value="TIR"/>
    <property type="match status" value="1"/>
</dbReference>